<organism evidence="2 3">
    <name type="scientific">Periconia digitata</name>
    <dbReference type="NCBI Taxonomy" id="1303443"/>
    <lineage>
        <taxon>Eukaryota</taxon>
        <taxon>Fungi</taxon>
        <taxon>Dikarya</taxon>
        <taxon>Ascomycota</taxon>
        <taxon>Pezizomycotina</taxon>
        <taxon>Dothideomycetes</taxon>
        <taxon>Pleosporomycetidae</taxon>
        <taxon>Pleosporales</taxon>
        <taxon>Massarineae</taxon>
        <taxon>Periconiaceae</taxon>
        <taxon>Periconia</taxon>
    </lineage>
</organism>
<dbReference type="AlphaFoldDB" id="A0A9W4ULT1"/>
<keyword evidence="3" id="KW-1185">Reference proteome</keyword>
<feature type="compositionally biased region" description="Polar residues" evidence="1">
    <location>
        <begin position="16"/>
        <end position="26"/>
    </location>
</feature>
<dbReference type="Proteomes" id="UP001152607">
    <property type="component" value="Unassembled WGS sequence"/>
</dbReference>
<proteinExistence type="predicted"/>
<dbReference type="InterPro" id="IPR038883">
    <property type="entry name" value="AN11006-like"/>
</dbReference>
<evidence type="ECO:0000256" key="1">
    <source>
        <dbReference type="SAM" id="MobiDB-lite"/>
    </source>
</evidence>
<dbReference type="PANTHER" id="PTHR42085">
    <property type="entry name" value="F-BOX DOMAIN-CONTAINING PROTEIN"/>
    <property type="match status" value="1"/>
</dbReference>
<comment type="caution">
    <text evidence="2">The sequence shown here is derived from an EMBL/GenBank/DDBJ whole genome shotgun (WGS) entry which is preliminary data.</text>
</comment>
<name>A0A9W4ULT1_9PLEO</name>
<dbReference type="EMBL" id="CAOQHR010000007">
    <property type="protein sequence ID" value="CAI6336992.1"/>
    <property type="molecule type" value="Genomic_DNA"/>
</dbReference>
<protein>
    <submittedName>
        <fullName evidence="2">Uncharacterized protein</fullName>
    </submittedName>
</protein>
<gene>
    <name evidence="2" type="ORF">PDIGIT_LOCUS10099</name>
</gene>
<accession>A0A9W4ULT1</accession>
<dbReference type="OrthoDB" id="62952at2759"/>
<feature type="region of interest" description="Disordered" evidence="1">
    <location>
        <begin position="1"/>
        <end position="26"/>
    </location>
</feature>
<evidence type="ECO:0000313" key="2">
    <source>
        <dbReference type="EMBL" id="CAI6336992.1"/>
    </source>
</evidence>
<evidence type="ECO:0000313" key="3">
    <source>
        <dbReference type="Proteomes" id="UP001152607"/>
    </source>
</evidence>
<dbReference type="PANTHER" id="PTHR42085:SF2">
    <property type="entry name" value="F-BOX DOMAIN-CONTAINING PROTEIN"/>
    <property type="match status" value="1"/>
</dbReference>
<sequence>MGSIGRSIKASATPGHPSQSTSSANPNFLSLPEKIRKEIFRRVLSILHPLFIFQDPGCPVEMFAPDRPPHWLAITYVNREISCEASSVLYEINHFHLLDMTQQQSNILQSFFNCIGARNVAFLSHLDISFPVGEAMDSQPGTFRFGSDSFQSLKLLQRHCNNLSTLEVFIHNKNIGFFENPEGVIHEALSVIAAEFRAISSLQNVVVRVIPHEGIPAPAKDLMRKFGWAIVFGDKDP</sequence>
<reference evidence="2" key="1">
    <citation type="submission" date="2023-01" db="EMBL/GenBank/DDBJ databases">
        <authorList>
            <person name="Van Ghelder C."/>
            <person name="Rancurel C."/>
        </authorList>
    </citation>
    <scope>NUCLEOTIDE SEQUENCE</scope>
    <source>
        <strain evidence="2">CNCM I-4278</strain>
    </source>
</reference>